<reference evidence="2" key="1">
    <citation type="submission" date="2022-12" db="EMBL/GenBank/DDBJ databases">
        <title>Reference genome sequencing for broad-spectrum identification of bacterial and archaeal isolates by mass spectrometry.</title>
        <authorList>
            <person name="Sekiguchi Y."/>
            <person name="Tourlousse D.M."/>
        </authorList>
    </citation>
    <scope>NUCLEOTIDE SEQUENCE</scope>
    <source>
        <strain evidence="2">10succ1</strain>
    </source>
</reference>
<evidence type="ECO:0000313" key="2">
    <source>
        <dbReference type="EMBL" id="GLI54764.1"/>
    </source>
</evidence>
<keyword evidence="1" id="KW-0812">Transmembrane</keyword>
<sequence>MVSIIELLLKDPVQGLIAVLFILFFYLWREQGKIKAEISSVERFLDKKKLDKEDFGNYQSGHSKEHKDIKEYLKLAIELLKERLK</sequence>
<dbReference type="RefSeq" id="WP_281832774.1">
    <property type="nucleotide sequence ID" value="NZ_BSDY01000001.1"/>
</dbReference>
<feature type="transmembrane region" description="Helical" evidence="1">
    <location>
        <begin position="12"/>
        <end position="28"/>
    </location>
</feature>
<evidence type="ECO:0008006" key="4">
    <source>
        <dbReference type="Google" id="ProtNLM"/>
    </source>
</evidence>
<protein>
    <recommendedName>
        <fullName evidence="4">BhlA holin family protein</fullName>
    </recommendedName>
</protein>
<name>A0A9W6GJ00_9FUSO</name>
<keyword evidence="3" id="KW-1185">Reference proteome</keyword>
<keyword evidence="1" id="KW-0472">Membrane</keyword>
<dbReference type="EMBL" id="BSDY01000001">
    <property type="protein sequence ID" value="GLI54764.1"/>
    <property type="molecule type" value="Genomic_DNA"/>
</dbReference>
<organism evidence="2 3">
    <name type="scientific">Propionigenium maris DSM 9537</name>
    <dbReference type="NCBI Taxonomy" id="1123000"/>
    <lineage>
        <taxon>Bacteria</taxon>
        <taxon>Fusobacteriati</taxon>
        <taxon>Fusobacteriota</taxon>
        <taxon>Fusobacteriia</taxon>
        <taxon>Fusobacteriales</taxon>
        <taxon>Fusobacteriaceae</taxon>
        <taxon>Propionigenium</taxon>
    </lineage>
</organism>
<dbReference type="Proteomes" id="UP001144471">
    <property type="component" value="Unassembled WGS sequence"/>
</dbReference>
<dbReference type="AlphaFoldDB" id="A0A9W6GJ00"/>
<gene>
    <name evidence="2" type="ORF">PM10SUCC1_02790</name>
</gene>
<proteinExistence type="predicted"/>
<accession>A0A9W6GJ00</accession>
<evidence type="ECO:0000313" key="3">
    <source>
        <dbReference type="Proteomes" id="UP001144471"/>
    </source>
</evidence>
<comment type="caution">
    <text evidence="2">The sequence shown here is derived from an EMBL/GenBank/DDBJ whole genome shotgun (WGS) entry which is preliminary data.</text>
</comment>
<keyword evidence="1" id="KW-1133">Transmembrane helix</keyword>
<evidence type="ECO:0000256" key="1">
    <source>
        <dbReference type="SAM" id="Phobius"/>
    </source>
</evidence>